<dbReference type="InterPro" id="IPR038508">
    <property type="entry name" value="ArfGAP_dom_sf"/>
</dbReference>
<comment type="caution">
    <text evidence="8">The sequence shown here is derived from an EMBL/GenBank/DDBJ whole genome shotgun (WGS) entry which is preliminary data.</text>
</comment>
<dbReference type="SMART" id="SM00105">
    <property type="entry name" value="ArfGap"/>
    <property type="match status" value="1"/>
</dbReference>
<dbReference type="GO" id="GO:0008270">
    <property type="term" value="F:zinc ion binding"/>
    <property type="evidence" value="ECO:0007669"/>
    <property type="project" value="UniProtKB-KW"/>
</dbReference>
<dbReference type="GO" id="GO:0030100">
    <property type="term" value="P:regulation of endocytosis"/>
    <property type="evidence" value="ECO:0007669"/>
    <property type="project" value="TreeGrafter"/>
</dbReference>
<dbReference type="PRINTS" id="PR00405">
    <property type="entry name" value="REVINTRACTNG"/>
</dbReference>
<dbReference type="PANTHER" id="PTHR46395:SF1">
    <property type="entry name" value="ADP-RIBOSYLATION FACTOR GTPASE-ACTIVATING PROTEIN 1"/>
    <property type="match status" value="1"/>
</dbReference>
<gene>
    <name evidence="8" type="ORF">EDB92DRAFT_2054478</name>
</gene>
<keyword evidence="9" id="KW-1185">Reference proteome</keyword>
<evidence type="ECO:0000259" key="7">
    <source>
        <dbReference type="PROSITE" id="PS50115"/>
    </source>
</evidence>
<dbReference type="PANTHER" id="PTHR46395">
    <property type="entry name" value="ADP-RIBOSYLATION FACTOR GTPASE-ACTIVATING PROTEIN 1"/>
    <property type="match status" value="1"/>
</dbReference>
<evidence type="ECO:0000313" key="8">
    <source>
        <dbReference type="EMBL" id="KAH8988504.1"/>
    </source>
</evidence>
<feature type="compositionally biased region" description="Basic and acidic residues" evidence="6">
    <location>
        <begin position="359"/>
        <end position="371"/>
    </location>
</feature>
<dbReference type="CDD" id="cd08830">
    <property type="entry name" value="ArfGap_ArfGap1"/>
    <property type="match status" value="1"/>
</dbReference>
<feature type="compositionally biased region" description="Polar residues" evidence="6">
    <location>
        <begin position="167"/>
        <end position="177"/>
    </location>
</feature>
<feature type="region of interest" description="Disordered" evidence="6">
    <location>
        <begin position="215"/>
        <end position="258"/>
    </location>
</feature>
<dbReference type="GO" id="GO:0032012">
    <property type="term" value="P:regulation of ARF protein signal transduction"/>
    <property type="evidence" value="ECO:0007669"/>
    <property type="project" value="TreeGrafter"/>
</dbReference>
<dbReference type="Proteomes" id="UP001201163">
    <property type="component" value="Unassembled WGS sequence"/>
</dbReference>
<feature type="region of interest" description="Disordered" evidence="6">
    <location>
        <begin position="338"/>
        <end position="390"/>
    </location>
</feature>
<accession>A0AAD4LGE6</accession>
<reference evidence="8" key="1">
    <citation type="submission" date="2022-01" db="EMBL/GenBank/DDBJ databases">
        <title>Comparative genomics reveals a dynamic genome evolution in the ectomycorrhizal milk-cap (Lactarius) mushrooms.</title>
        <authorList>
            <consortium name="DOE Joint Genome Institute"/>
            <person name="Lebreton A."/>
            <person name="Tang N."/>
            <person name="Kuo A."/>
            <person name="LaButti K."/>
            <person name="Drula E."/>
            <person name="Barry K."/>
            <person name="Clum A."/>
            <person name="Lipzen A."/>
            <person name="Mousain D."/>
            <person name="Ng V."/>
            <person name="Wang R."/>
            <person name="Wang X."/>
            <person name="Dai Y."/>
            <person name="Henrissat B."/>
            <person name="Grigoriev I.V."/>
            <person name="Guerin-Laguette A."/>
            <person name="Yu F."/>
            <person name="Martin F.M."/>
        </authorList>
    </citation>
    <scope>NUCLEOTIDE SEQUENCE</scope>
    <source>
        <strain evidence="8">QP</strain>
    </source>
</reference>
<feature type="compositionally biased region" description="Low complexity" evidence="6">
    <location>
        <begin position="178"/>
        <end position="195"/>
    </location>
</feature>
<organism evidence="8 9">
    <name type="scientific">Lactarius akahatsu</name>
    <dbReference type="NCBI Taxonomy" id="416441"/>
    <lineage>
        <taxon>Eukaryota</taxon>
        <taxon>Fungi</taxon>
        <taxon>Dikarya</taxon>
        <taxon>Basidiomycota</taxon>
        <taxon>Agaricomycotina</taxon>
        <taxon>Agaricomycetes</taxon>
        <taxon>Russulales</taxon>
        <taxon>Russulaceae</taxon>
        <taxon>Lactarius</taxon>
    </lineage>
</organism>
<feature type="compositionally biased region" description="Low complexity" evidence="6">
    <location>
        <begin position="347"/>
        <end position="357"/>
    </location>
</feature>
<dbReference type="Gene3D" id="1.10.220.150">
    <property type="entry name" value="Arf GTPase activating protein"/>
    <property type="match status" value="1"/>
</dbReference>
<keyword evidence="3 5" id="KW-0863">Zinc-finger</keyword>
<keyword evidence="4" id="KW-0862">Zinc</keyword>
<dbReference type="Pfam" id="PF01412">
    <property type="entry name" value="ArfGap"/>
    <property type="match status" value="1"/>
</dbReference>
<feature type="region of interest" description="Disordered" evidence="6">
    <location>
        <begin position="128"/>
        <end position="202"/>
    </location>
</feature>
<dbReference type="AlphaFoldDB" id="A0AAD4LGE6"/>
<dbReference type="InterPro" id="IPR001164">
    <property type="entry name" value="ArfGAP_dom"/>
</dbReference>
<dbReference type="InterPro" id="IPR037278">
    <property type="entry name" value="ARFGAP/RecO"/>
</dbReference>
<evidence type="ECO:0000256" key="5">
    <source>
        <dbReference type="PROSITE-ProRule" id="PRU00288"/>
    </source>
</evidence>
<proteinExistence type="predicted"/>
<evidence type="ECO:0000313" key="9">
    <source>
        <dbReference type="Proteomes" id="UP001201163"/>
    </source>
</evidence>
<dbReference type="GO" id="GO:0005096">
    <property type="term" value="F:GTPase activator activity"/>
    <property type="evidence" value="ECO:0007669"/>
    <property type="project" value="UniProtKB-KW"/>
</dbReference>
<dbReference type="SUPFAM" id="SSF57863">
    <property type="entry name" value="ArfGap/RecO-like zinc finger"/>
    <property type="match status" value="1"/>
</dbReference>
<name>A0AAD4LGE6_9AGAM</name>
<evidence type="ECO:0000256" key="6">
    <source>
        <dbReference type="SAM" id="MobiDB-lite"/>
    </source>
</evidence>
<evidence type="ECO:0000256" key="4">
    <source>
        <dbReference type="ARBA" id="ARBA00022833"/>
    </source>
</evidence>
<evidence type="ECO:0000256" key="3">
    <source>
        <dbReference type="ARBA" id="ARBA00022771"/>
    </source>
</evidence>
<dbReference type="EMBL" id="JAKELL010000041">
    <property type="protein sequence ID" value="KAH8988504.1"/>
    <property type="molecule type" value="Genomic_DNA"/>
</dbReference>
<feature type="domain" description="Arf-GAP" evidence="7">
    <location>
        <begin position="7"/>
        <end position="132"/>
    </location>
</feature>
<protein>
    <submittedName>
        <fullName evidence="8">ArfGap-domain-containing protein</fullName>
    </submittedName>
</protein>
<evidence type="ECO:0000256" key="1">
    <source>
        <dbReference type="ARBA" id="ARBA00022468"/>
    </source>
</evidence>
<sequence>MDQSLARRTLQELIKREDIKNKTCVDCGNPNPQWASLSFAVFICLQCAGIHRGFGVHISFVRSVSMDTWQEDQVRRMQIGGNGPFLEFIQSYAPAEKGGYKEGMSIHDRYHCWAATQYREKVLDAGLQDKPWSPSAPPEDFTSQRNTVGAPGSRPTSAQGLRKSRASARTTTSNISRAGSSSPSLSSNPASPNLGGSKSADQKTANEAYFASLGSVNSSRPDSLPPSQGGRYQGFGNSPDLPGSHPSYGLSSRAAPSLSEFQDNPSAVIGASRVVSENVIQPGVERVTDPTFQASVRGYVGEAGRRAGEVGSSVNQWSKTQLGVDVVGQIGDVVGTVRDRVGGGPTHSGYSSVYSGGSHEGESSALYRDHDGDNDDDLFGEYRGTGDHPR</sequence>
<keyword evidence="2" id="KW-0479">Metal-binding</keyword>
<keyword evidence="1" id="KW-0343">GTPase activation</keyword>
<dbReference type="PROSITE" id="PS50115">
    <property type="entry name" value="ARFGAP"/>
    <property type="match status" value="1"/>
</dbReference>
<evidence type="ECO:0000256" key="2">
    <source>
        <dbReference type="ARBA" id="ARBA00022723"/>
    </source>
</evidence>
<dbReference type="GO" id="GO:0000139">
    <property type="term" value="C:Golgi membrane"/>
    <property type="evidence" value="ECO:0007669"/>
    <property type="project" value="TreeGrafter"/>
</dbReference>